<dbReference type="PANTHER" id="PTHR19353:SF19">
    <property type="entry name" value="DELTA(5) FATTY ACID DESATURASE C-RELATED"/>
    <property type="match status" value="1"/>
</dbReference>
<feature type="transmembrane region" description="Helical" evidence="1">
    <location>
        <begin position="119"/>
        <end position="139"/>
    </location>
</feature>
<dbReference type="Proteomes" id="UP000476411">
    <property type="component" value="Chromosome"/>
</dbReference>
<dbReference type="GO" id="GO:0016020">
    <property type="term" value="C:membrane"/>
    <property type="evidence" value="ECO:0007669"/>
    <property type="project" value="TreeGrafter"/>
</dbReference>
<keyword evidence="1" id="KW-0812">Transmembrane</keyword>
<evidence type="ECO:0000313" key="3">
    <source>
        <dbReference type="EMBL" id="QHS64122.1"/>
    </source>
</evidence>
<keyword evidence="1" id="KW-1133">Transmembrane helix</keyword>
<keyword evidence="1" id="KW-0472">Membrane</keyword>
<feature type="transmembrane region" description="Helical" evidence="1">
    <location>
        <begin position="160"/>
        <end position="181"/>
    </location>
</feature>
<organism evidence="3 4">
    <name type="scientific">Chitinophaga agri</name>
    <dbReference type="NCBI Taxonomy" id="2703787"/>
    <lineage>
        <taxon>Bacteria</taxon>
        <taxon>Pseudomonadati</taxon>
        <taxon>Bacteroidota</taxon>
        <taxon>Chitinophagia</taxon>
        <taxon>Chitinophagales</taxon>
        <taxon>Chitinophagaceae</taxon>
        <taxon>Chitinophaga</taxon>
    </lineage>
</organism>
<sequence length="328" mass="38376">MLLCYFVPYILIITGLGANNILLFWSLWFVMGWGMIGIGASVMHDANHGTYSPNKKVNKYLGYILEVIGGYSITWKIQHNILHHTYTNIDGLDDDISGFVFLRLSPRQRRYWYHRYQYLYAWFFYMLMTLFWMTAKDYLQVIRYKQHNLLSNQKISLRKAVLEVTFYKIIYYSYILVLPLLFSGQAWYYVLGGFCVMHFTAGLVLSCIFQPSHIMASSPFSLPVIVDSTYRMEDSWAIHELVNTTDFAPRSRIFSWFIGGLNFQIEHHLFTGICHIHYKKLSSIVKTTAESFSLPYHVQPTFVRALLEHAKMLKMLGKKEDPATRLLS</sequence>
<dbReference type="CDD" id="cd03506">
    <property type="entry name" value="Delta6-FADS-like"/>
    <property type="match status" value="1"/>
</dbReference>
<evidence type="ECO:0000259" key="2">
    <source>
        <dbReference type="Pfam" id="PF00487"/>
    </source>
</evidence>
<feature type="transmembrane region" description="Helical" evidence="1">
    <location>
        <begin position="6"/>
        <end position="39"/>
    </location>
</feature>
<accession>A0A6B9ZP82</accession>
<evidence type="ECO:0000313" key="4">
    <source>
        <dbReference type="Proteomes" id="UP000476411"/>
    </source>
</evidence>
<name>A0A6B9ZP82_9BACT</name>
<gene>
    <name evidence="3" type="ORF">GWR21_29075</name>
</gene>
<reference evidence="3 4" key="1">
    <citation type="submission" date="2020-01" db="EMBL/GenBank/DDBJ databases">
        <title>Complete genome sequence of Chitinophaga sp. H33E-04 isolated from quinoa roots.</title>
        <authorList>
            <person name="Weon H.-Y."/>
            <person name="Lee S.A."/>
        </authorList>
    </citation>
    <scope>NUCLEOTIDE SEQUENCE [LARGE SCALE GENOMIC DNA]</scope>
    <source>
        <strain evidence="3 4">H33E-04</strain>
    </source>
</reference>
<feature type="transmembrane region" description="Helical" evidence="1">
    <location>
        <begin position="187"/>
        <end position="209"/>
    </location>
</feature>
<protein>
    <submittedName>
        <fullName evidence="3">Acyl-CoA desaturase</fullName>
    </submittedName>
</protein>
<feature type="domain" description="Fatty acid desaturase" evidence="2">
    <location>
        <begin position="23"/>
        <end position="298"/>
    </location>
</feature>
<dbReference type="GO" id="GO:0008610">
    <property type="term" value="P:lipid biosynthetic process"/>
    <property type="evidence" value="ECO:0007669"/>
    <property type="project" value="UniProtKB-ARBA"/>
</dbReference>
<dbReference type="AlphaFoldDB" id="A0A6B9ZP82"/>
<keyword evidence="4" id="KW-1185">Reference proteome</keyword>
<dbReference type="Pfam" id="PF00487">
    <property type="entry name" value="FA_desaturase"/>
    <property type="match status" value="1"/>
</dbReference>
<dbReference type="InterPro" id="IPR012171">
    <property type="entry name" value="Fatty_acid_desaturase"/>
</dbReference>
<dbReference type="GO" id="GO:0016717">
    <property type="term" value="F:oxidoreductase activity, acting on paired donors, with oxidation of a pair of donors resulting in the reduction of molecular oxygen to two molecules of water"/>
    <property type="evidence" value="ECO:0007669"/>
    <property type="project" value="TreeGrafter"/>
</dbReference>
<dbReference type="EMBL" id="CP048113">
    <property type="protein sequence ID" value="QHS64122.1"/>
    <property type="molecule type" value="Genomic_DNA"/>
</dbReference>
<proteinExistence type="predicted"/>
<evidence type="ECO:0000256" key="1">
    <source>
        <dbReference type="SAM" id="Phobius"/>
    </source>
</evidence>
<dbReference type="PANTHER" id="PTHR19353">
    <property type="entry name" value="FATTY ACID DESATURASE 2"/>
    <property type="match status" value="1"/>
</dbReference>
<dbReference type="InterPro" id="IPR005804">
    <property type="entry name" value="FA_desaturase_dom"/>
</dbReference>
<dbReference type="KEGG" id="chih:GWR21_29075"/>